<feature type="coiled-coil region" evidence="1">
    <location>
        <begin position="39"/>
        <end position="66"/>
    </location>
</feature>
<evidence type="ECO:0000313" key="2">
    <source>
        <dbReference type="EMBL" id="NIH98275.1"/>
    </source>
</evidence>
<keyword evidence="1" id="KW-0175">Coiled coil</keyword>
<proteinExistence type="predicted"/>
<comment type="caution">
    <text evidence="2">The sequence shown here is derived from an EMBL/GenBank/DDBJ whole genome shotgun (WGS) entry which is preliminary data.</text>
</comment>
<evidence type="ECO:0000313" key="3">
    <source>
        <dbReference type="Proteomes" id="UP000547444"/>
    </source>
</evidence>
<gene>
    <name evidence="2" type="ORF">FHU31_005281</name>
</gene>
<evidence type="ECO:0000256" key="1">
    <source>
        <dbReference type="SAM" id="Coils"/>
    </source>
</evidence>
<accession>A0A7X5ZFK2</accession>
<dbReference type="Proteomes" id="UP000547444">
    <property type="component" value="Unassembled WGS sequence"/>
</dbReference>
<reference evidence="2 3" key="1">
    <citation type="submission" date="2020-03" db="EMBL/GenBank/DDBJ databases">
        <title>Sequencing the genomes of 1000 actinobacteria strains.</title>
        <authorList>
            <person name="Klenk H.-P."/>
        </authorList>
    </citation>
    <scope>NUCLEOTIDE SEQUENCE [LARGE SCALE GENOMIC DNA]</scope>
    <source>
        <strain evidence="2 3">DSM 44556</strain>
    </source>
</reference>
<dbReference type="RefSeq" id="WP_167163538.1">
    <property type="nucleotide sequence ID" value="NZ_JAANOW010000003.1"/>
</dbReference>
<dbReference type="EMBL" id="JAANOW010000003">
    <property type="protein sequence ID" value="NIH98275.1"/>
    <property type="molecule type" value="Genomic_DNA"/>
</dbReference>
<organism evidence="2 3">
    <name type="scientific">Mycolicibacterium fluoranthenivorans</name>
    <dbReference type="NCBI Taxonomy" id="258505"/>
    <lineage>
        <taxon>Bacteria</taxon>
        <taxon>Bacillati</taxon>
        <taxon>Actinomycetota</taxon>
        <taxon>Actinomycetes</taxon>
        <taxon>Mycobacteriales</taxon>
        <taxon>Mycobacteriaceae</taxon>
        <taxon>Mycolicibacterium</taxon>
    </lineage>
</organism>
<name>A0A7X5ZFK2_9MYCO</name>
<protein>
    <submittedName>
        <fullName evidence="2">Uncharacterized protein</fullName>
    </submittedName>
</protein>
<dbReference type="AlphaFoldDB" id="A0A7X5ZFK2"/>
<keyword evidence="3" id="KW-1185">Reference proteome</keyword>
<sequence>MVPTTRSEASENVSGFALEVLDELRIRMMESRLALQALAGEAELNFDELDEDLQAVQDAAREAFEAASLVHQGAPLDSPWADGPSRPRAIFARHNAAVRQGAHRVDPLMTMACDLERALWQLRMGDDAEAAARRPRCAGTVRTTGEKCVSAVIHLGGGLVGTQCYSHATPAERNQYKVNHEVLNAQRSTALGALLNRRRDAGVIVMEHWLQYREARRQRLGNGFLPL</sequence>